<dbReference type="FunFam" id="1.10.287.1080:FF:000003">
    <property type="entry name" value="Nucleoside triphosphate pyrophosphohydrolase"/>
    <property type="match status" value="1"/>
</dbReference>
<keyword evidence="3" id="KW-0808">Transferase</keyword>
<name>A0A1M5X9X4_9CLOT</name>
<feature type="domain" description="NTP pyrophosphohydrolase MazG-like" evidence="2">
    <location>
        <begin position="392"/>
        <end position="448"/>
    </location>
</feature>
<dbReference type="GO" id="GO:0046061">
    <property type="term" value="P:dATP catabolic process"/>
    <property type="evidence" value="ECO:0007669"/>
    <property type="project" value="TreeGrafter"/>
</dbReference>
<dbReference type="GO" id="GO:0006203">
    <property type="term" value="P:dGTP catabolic process"/>
    <property type="evidence" value="ECO:0007669"/>
    <property type="project" value="TreeGrafter"/>
</dbReference>
<dbReference type="AlphaFoldDB" id="A0A1M5X9X4"/>
<protein>
    <submittedName>
        <fullName evidence="3">Tetrapyrrole methylase family protein / MazG family protein</fullName>
    </submittedName>
</protein>
<dbReference type="NCBIfam" id="NF007113">
    <property type="entry name" value="PRK09562.1"/>
    <property type="match status" value="1"/>
</dbReference>
<proteinExistence type="predicted"/>
<dbReference type="FunFam" id="1.10.287.1080:FF:000001">
    <property type="entry name" value="Nucleoside triphosphate pyrophosphohydrolase"/>
    <property type="match status" value="1"/>
</dbReference>
<feature type="domain" description="NTP pyrophosphohydrolase MazG-like" evidence="2">
    <location>
        <begin position="251"/>
        <end position="324"/>
    </location>
</feature>
<dbReference type="InterPro" id="IPR048015">
    <property type="entry name" value="NTP-PPase_MazG-like_N"/>
</dbReference>
<organism evidence="3 4">
    <name type="scientific">Clostridium grantii DSM 8605</name>
    <dbReference type="NCBI Taxonomy" id="1121316"/>
    <lineage>
        <taxon>Bacteria</taxon>
        <taxon>Bacillati</taxon>
        <taxon>Bacillota</taxon>
        <taxon>Clostridia</taxon>
        <taxon>Eubacteriales</taxon>
        <taxon>Clostridiaceae</taxon>
        <taxon>Clostridium</taxon>
    </lineage>
</organism>
<sequence length="483" mass="55660">MIKIVGLGPGNIDALTIGTLNVLKESSNVFFRTEIHPNVKDLKEFGINFCSYDYLYETLDKFDDVYSSMAKDLVEKHKEYKDIVYAVPGHPLVAEKSVALLLELCKIENVAVEILPAVSFIDAIVESLKLDPINGLKIVDSFDLNNQIFDKRVDTIITQVYDKFIASEVKISLSQYYRDDTEIYFVRAAGVKGLESIRMISLYELDRQEDIDYLTSVYIPKNVNSSKDFNDLLNIMGKLRSEDGCPWDIEQTHASLKRCLIEECYEVLEAIDDQDVDGIIEELGDVLLQVVFHSQIGKEDGYFNVNDVIEGICNKLIQRHPHVFNEGHVENSEQVLINWENIKKEEKGFNSYTEELKHVAKNLPSLIRADKIQRKAAKAGFDWDDISFVFDKIIEEFEEVKEVYKSQNKLRIKEEIGDLIFSLVNLSRFLDIDPEFALNYTIDKFISRFEYIEKSTINKGLCLEQMTLKEMDKLWEEAKTNKL</sequence>
<dbReference type="OrthoDB" id="9808939at2"/>
<dbReference type="CDD" id="cd11529">
    <property type="entry name" value="NTP-PPase_MazG_Cterm"/>
    <property type="match status" value="1"/>
</dbReference>
<dbReference type="GO" id="GO:0046047">
    <property type="term" value="P:TTP catabolic process"/>
    <property type="evidence" value="ECO:0007669"/>
    <property type="project" value="TreeGrafter"/>
</dbReference>
<gene>
    <name evidence="3" type="ORF">SAMN02745207_03470</name>
</gene>
<dbReference type="Gene3D" id="3.40.1010.10">
    <property type="entry name" value="Cobalt-precorrin-4 Transmethylase, Domain 1"/>
    <property type="match status" value="1"/>
</dbReference>
<dbReference type="PANTHER" id="PTHR30522">
    <property type="entry name" value="NUCLEOSIDE TRIPHOSPHATE PYROPHOSPHOHYDROLASE"/>
    <property type="match status" value="1"/>
</dbReference>
<dbReference type="GO" id="GO:0046052">
    <property type="term" value="P:UTP catabolic process"/>
    <property type="evidence" value="ECO:0007669"/>
    <property type="project" value="TreeGrafter"/>
</dbReference>
<dbReference type="SUPFAM" id="SSF53790">
    <property type="entry name" value="Tetrapyrrole methylase"/>
    <property type="match status" value="1"/>
</dbReference>
<dbReference type="Gene3D" id="1.10.287.1080">
    <property type="entry name" value="MazG-like"/>
    <property type="match status" value="2"/>
</dbReference>
<dbReference type="InterPro" id="IPR004518">
    <property type="entry name" value="MazG-like_dom"/>
</dbReference>
<evidence type="ECO:0000313" key="3">
    <source>
        <dbReference type="EMBL" id="SHH96334.1"/>
    </source>
</evidence>
<dbReference type="CDD" id="cd11723">
    <property type="entry name" value="YabN_N_like"/>
    <property type="match status" value="1"/>
</dbReference>
<dbReference type="InterPro" id="IPR048011">
    <property type="entry name" value="NTP-PPase_MazG-like_C"/>
</dbReference>
<feature type="domain" description="Tetrapyrrole methylase" evidence="1">
    <location>
        <begin position="2"/>
        <end position="198"/>
    </location>
</feature>
<dbReference type="NCBIfam" id="TIGR00444">
    <property type="entry name" value="mazG"/>
    <property type="match status" value="1"/>
</dbReference>
<dbReference type="PIRSF" id="PIRSF002845">
    <property type="entry name" value="Ttrprl_mtas_MazG"/>
    <property type="match status" value="1"/>
</dbReference>
<dbReference type="GO" id="GO:0046076">
    <property type="term" value="P:dTTP catabolic process"/>
    <property type="evidence" value="ECO:0007669"/>
    <property type="project" value="TreeGrafter"/>
</dbReference>
<evidence type="ECO:0000259" key="1">
    <source>
        <dbReference type="Pfam" id="PF00590"/>
    </source>
</evidence>
<dbReference type="GO" id="GO:0006950">
    <property type="term" value="P:response to stress"/>
    <property type="evidence" value="ECO:0007669"/>
    <property type="project" value="UniProtKB-ARBA"/>
</dbReference>
<dbReference type="PANTHER" id="PTHR30522:SF0">
    <property type="entry name" value="NUCLEOSIDE TRIPHOSPHATE PYROPHOSPHOHYDROLASE"/>
    <property type="match status" value="1"/>
</dbReference>
<dbReference type="Proteomes" id="UP000184447">
    <property type="component" value="Unassembled WGS sequence"/>
</dbReference>
<dbReference type="InterPro" id="IPR011551">
    <property type="entry name" value="NTP_PyrPHydrolase_MazG"/>
</dbReference>
<keyword evidence="4" id="KW-1185">Reference proteome</keyword>
<dbReference type="Pfam" id="PF00590">
    <property type="entry name" value="TP_methylase"/>
    <property type="match status" value="1"/>
</dbReference>
<dbReference type="STRING" id="1121316.SAMN02745207_03470"/>
<dbReference type="EMBL" id="FQXM01000025">
    <property type="protein sequence ID" value="SHH96334.1"/>
    <property type="molecule type" value="Genomic_DNA"/>
</dbReference>
<dbReference type="InterPro" id="IPR035013">
    <property type="entry name" value="YabN_N"/>
</dbReference>
<dbReference type="GO" id="GO:0046081">
    <property type="term" value="P:dUTP catabolic process"/>
    <property type="evidence" value="ECO:0007669"/>
    <property type="project" value="TreeGrafter"/>
</dbReference>
<dbReference type="CDD" id="cd11528">
    <property type="entry name" value="NTP-PPase_MazG_Nterm"/>
    <property type="match status" value="1"/>
</dbReference>
<reference evidence="3 4" key="1">
    <citation type="submission" date="2016-11" db="EMBL/GenBank/DDBJ databases">
        <authorList>
            <person name="Jaros S."/>
            <person name="Januszkiewicz K."/>
            <person name="Wedrychowicz H."/>
        </authorList>
    </citation>
    <scope>NUCLEOTIDE SEQUENCE [LARGE SCALE GENOMIC DNA]</scope>
    <source>
        <strain evidence="3 4">DSM 8605</strain>
    </source>
</reference>
<dbReference type="GO" id="GO:0008168">
    <property type="term" value="F:methyltransferase activity"/>
    <property type="evidence" value="ECO:0007669"/>
    <property type="project" value="UniProtKB-KW"/>
</dbReference>
<keyword evidence="3" id="KW-0489">Methyltransferase</keyword>
<dbReference type="InterPro" id="IPR014777">
    <property type="entry name" value="4pyrrole_Mease_sub1"/>
</dbReference>
<dbReference type="SUPFAM" id="SSF101386">
    <property type="entry name" value="all-alpha NTP pyrophosphatases"/>
    <property type="match status" value="2"/>
</dbReference>
<evidence type="ECO:0000313" key="4">
    <source>
        <dbReference type="Proteomes" id="UP000184447"/>
    </source>
</evidence>
<dbReference type="GO" id="GO:0032259">
    <property type="term" value="P:methylation"/>
    <property type="evidence" value="ECO:0007669"/>
    <property type="project" value="UniProtKB-KW"/>
</dbReference>
<dbReference type="RefSeq" id="WP_073339992.1">
    <property type="nucleotide sequence ID" value="NZ_FQXM01000025.1"/>
</dbReference>
<evidence type="ECO:0000259" key="2">
    <source>
        <dbReference type="Pfam" id="PF03819"/>
    </source>
</evidence>
<accession>A0A1M5X9X4</accession>
<dbReference type="InterPro" id="IPR000878">
    <property type="entry name" value="4pyrrol_Mease"/>
</dbReference>
<dbReference type="GO" id="GO:0047429">
    <property type="term" value="F:nucleoside triphosphate diphosphatase activity"/>
    <property type="evidence" value="ECO:0007669"/>
    <property type="project" value="InterPro"/>
</dbReference>
<dbReference type="InterPro" id="IPR024180">
    <property type="entry name" value="Tetrapyrrole_Mease/MazG_pred"/>
</dbReference>
<dbReference type="Pfam" id="PF03819">
    <property type="entry name" value="MazG"/>
    <property type="match status" value="2"/>
</dbReference>
<dbReference type="InterPro" id="IPR035996">
    <property type="entry name" value="4pyrrol_Methylase_sf"/>
</dbReference>